<sequence>MLFGKKNIKDIFNDTLESIRNFLLTEKFREFLIFSFFVAISFGFWMLQTLDGVFQTEFSIPLRLKSVPKDVIITSELQDEVRVKVEDRGTVLLNYMLGRSFLPVSIDFADYDNTSSSRVLLPSADLRKRVSSQLNSTTKLLSVSPDSVGFVYSRGDFKKVPVSVSGNIVPAMQYYVSDLKLSPDSVIIYAPAEVLRNIQTAYTMPLDCGNISENTSLRTSFKKIDGVKYDPQFCDVLISIDMYSEKTVDVPVVGLDFPPNKTLRTFPSKVKVTFKVGLSDYSSVDASDFLIGVKYSDVSNSGKDHVSLVATTTNPAVSNIRVTPSSVDYLIEETIKIPR</sequence>
<name>A0A948WX33_9BACT</name>
<proteinExistence type="predicted"/>
<keyword evidence="1" id="KW-0472">Membrane</keyword>
<reference evidence="2" key="1">
    <citation type="journal article" date="2021" name="PeerJ">
        <title>Extensive microbial diversity within the chicken gut microbiome revealed by metagenomics and culture.</title>
        <authorList>
            <person name="Gilroy R."/>
            <person name="Ravi A."/>
            <person name="Getino M."/>
            <person name="Pursley I."/>
            <person name="Horton D.L."/>
            <person name="Alikhan N.F."/>
            <person name="Baker D."/>
            <person name="Gharbi K."/>
            <person name="Hall N."/>
            <person name="Watson M."/>
            <person name="Adriaenssens E.M."/>
            <person name="Foster-Nyarko E."/>
            <person name="Jarju S."/>
            <person name="Secka A."/>
            <person name="Antonio M."/>
            <person name="Oren A."/>
            <person name="Chaudhuri R.R."/>
            <person name="La Ragione R."/>
            <person name="Hildebrand F."/>
            <person name="Pallen M.J."/>
        </authorList>
    </citation>
    <scope>NUCLEOTIDE SEQUENCE</scope>
    <source>
        <strain evidence="2">G4-2901</strain>
    </source>
</reference>
<dbReference type="InterPro" id="IPR012505">
    <property type="entry name" value="YbbR"/>
</dbReference>
<reference evidence="2" key="2">
    <citation type="submission" date="2021-04" db="EMBL/GenBank/DDBJ databases">
        <authorList>
            <person name="Gilroy R."/>
        </authorList>
    </citation>
    <scope>NUCLEOTIDE SEQUENCE</scope>
    <source>
        <strain evidence="2">G4-2901</strain>
    </source>
</reference>
<accession>A0A948WX33</accession>
<organism evidence="2 3">
    <name type="scientific">Candidatus Phocaeicola faecigallinarum</name>
    <dbReference type="NCBI Taxonomy" id="2838732"/>
    <lineage>
        <taxon>Bacteria</taxon>
        <taxon>Pseudomonadati</taxon>
        <taxon>Bacteroidota</taxon>
        <taxon>Bacteroidia</taxon>
        <taxon>Bacteroidales</taxon>
        <taxon>Bacteroidaceae</taxon>
        <taxon>Phocaeicola</taxon>
    </lineage>
</organism>
<dbReference type="Pfam" id="PF07949">
    <property type="entry name" value="YbbR"/>
    <property type="match status" value="1"/>
</dbReference>
<dbReference type="PANTHER" id="PTHR37804">
    <property type="entry name" value="CDAA REGULATORY PROTEIN CDAR"/>
    <property type="match status" value="1"/>
</dbReference>
<feature type="transmembrane region" description="Helical" evidence="1">
    <location>
        <begin position="28"/>
        <end position="47"/>
    </location>
</feature>
<keyword evidence="1" id="KW-1133">Transmembrane helix</keyword>
<dbReference type="Proteomes" id="UP000783796">
    <property type="component" value="Unassembled WGS sequence"/>
</dbReference>
<dbReference type="EMBL" id="JAHLFW010000070">
    <property type="protein sequence ID" value="MBU3838259.1"/>
    <property type="molecule type" value="Genomic_DNA"/>
</dbReference>
<evidence type="ECO:0000313" key="2">
    <source>
        <dbReference type="EMBL" id="MBU3838259.1"/>
    </source>
</evidence>
<evidence type="ECO:0000313" key="3">
    <source>
        <dbReference type="Proteomes" id="UP000783796"/>
    </source>
</evidence>
<keyword evidence="1" id="KW-0812">Transmembrane</keyword>
<dbReference type="PANTHER" id="PTHR37804:SF1">
    <property type="entry name" value="CDAA REGULATORY PROTEIN CDAR"/>
    <property type="match status" value="1"/>
</dbReference>
<comment type="caution">
    <text evidence="2">The sequence shown here is derived from an EMBL/GenBank/DDBJ whole genome shotgun (WGS) entry which is preliminary data.</text>
</comment>
<gene>
    <name evidence="2" type="ORF">H9777_08120</name>
</gene>
<evidence type="ECO:0000256" key="1">
    <source>
        <dbReference type="SAM" id="Phobius"/>
    </source>
</evidence>
<protein>
    <submittedName>
        <fullName evidence="2">YbbR-like domain-containing protein</fullName>
    </submittedName>
</protein>
<dbReference type="Gene3D" id="2.170.120.40">
    <property type="entry name" value="YbbR-like domain"/>
    <property type="match status" value="1"/>
</dbReference>
<dbReference type="AlphaFoldDB" id="A0A948WX33"/>
<dbReference type="InterPro" id="IPR053154">
    <property type="entry name" value="c-di-AMP_regulator"/>
</dbReference>